<dbReference type="RefSeq" id="WP_338397093.1">
    <property type="nucleotide sequence ID" value="NZ_AP025292.1"/>
</dbReference>
<dbReference type="PANTHER" id="PTHR43190">
    <property type="entry name" value="N-ACETYL-D-GLUCOSAMINE KINASE"/>
    <property type="match status" value="1"/>
</dbReference>
<dbReference type="SUPFAM" id="SSF53067">
    <property type="entry name" value="Actin-like ATPase domain"/>
    <property type="match status" value="2"/>
</dbReference>
<keyword evidence="2" id="KW-1185">Reference proteome</keyword>
<dbReference type="PANTHER" id="PTHR43190:SF3">
    <property type="entry name" value="N-ACETYL-D-GLUCOSAMINE KINASE"/>
    <property type="match status" value="1"/>
</dbReference>
<sequence length="282" mass="30982">MEQTTLIVDSGGTKAVWAFENETFGEQVTTAGMNPLLRGTEELRALLHQTSWPVPKKSVKEIYFYGAGCGTEAGRIAIHTVLSTYFTAARITIENDLLGAARSVWGAGNGLVGILGTGAHAAYYAQGQLQEKATSLGWLLSDEGSGARLGQALLERVLRRKLSSNLLEDFARFSPWPVADLVPLLYQSKLQQRFMAQFTPFLKLHIEAPEISQLVTGQLSAYVAEYLKPMVTVYPAEVRFVGSVAYHFQDQLLEVLSEHQLHLGKVTQAPINGLVEYHKTSS</sequence>
<dbReference type="Proteomes" id="UP001354989">
    <property type="component" value="Chromosome"/>
</dbReference>
<gene>
    <name evidence="1" type="ORF">PEPS_22120</name>
</gene>
<protein>
    <submittedName>
        <fullName evidence="1">ATPase</fullName>
    </submittedName>
</protein>
<evidence type="ECO:0000313" key="2">
    <source>
        <dbReference type="Proteomes" id="UP001354989"/>
    </source>
</evidence>
<evidence type="ECO:0000313" key="1">
    <source>
        <dbReference type="EMBL" id="BDC99931.1"/>
    </source>
</evidence>
<dbReference type="Gene3D" id="1.10.720.160">
    <property type="match status" value="1"/>
</dbReference>
<proteinExistence type="predicted"/>
<dbReference type="EMBL" id="AP025292">
    <property type="protein sequence ID" value="BDC99931.1"/>
    <property type="molecule type" value="Genomic_DNA"/>
</dbReference>
<name>A0ABM7VG82_9BACT</name>
<reference evidence="1 2" key="1">
    <citation type="submission" date="2021-12" db="EMBL/GenBank/DDBJ databases">
        <title>Genome sequencing of bacteria with rrn-lacking chromosome and rrn-plasmid.</title>
        <authorList>
            <person name="Anda M."/>
            <person name="Iwasaki W."/>
        </authorList>
    </citation>
    <scope>NUCLEOTIDE SEQUENCE [LARGE SCALE GENOMIC DNA]</scope>
    <source>
        <strain evidence="1 2">NBRC 101262</strain>
    </source>
</reference>
<organism evidence="1 2">
    <name type="scientific">Persicobacter psychrovividus</name>
    <dbReference type="NCBI Taxonomy" id="387638"/>
    <lineage>
        <taxon>Bacteria</taxon>
        <taxon>Pseudomonadati</taxon>
        <taxon>Bacteroidota</taxon>
        <taxon>Cytophagia</taxon>
        <taxon>Cytophagales</taxon>
        <taxon>Persicobacteraceae</taxon>
        <taxon>Persicobacter</taxon>
    </lineage>
</organism>
<dbReference type="CDD" id="cd24079">
    <property type="entry name" value="ASKHA_NBD_PG1100-like"/>
    <property type="match status" value="1"/>
</dbReference>
<dbReference type="InterPro" id="IPR043129">
    <property type="entry name" value="ATPase_NBD"/>
</dbReference>
<dbReference type="Gene3D" id="3.30.420.40">
    <property type="match status" value="2"/>
</dbReference>
<dbReference type="InterPro" id="IPR052519">
    <property type="entry name" value="Euk-type_GlcNAc_Kinase"/>
</dbReference>
<accession>A0ABM7VG82</accession>